<gene>
    <name evidence="2" type="ORF">CHR53_06010</name>
</gene>
<dbReference type="InterPro" id="IPR006121">
    <property type="entry name" value="HMA_dom"/>
</dbReference>
<dbReference type="PROSITE" id="PS50846">
    <property type="entry name" value="HMA_2"/>
    <property type="match status" value="1"/>
</dbReference>
<reference evidence="2 3" key="1">
    <citation type="submission" date="2017-07" db="EMBL/GenBank/DDBJ databases">
        <title>The complete genome sequence of Bacillus mesonae strain H20-5, an efficient strain improving plant abiotic stress resistance.</title>
        <authorList>
            <person name="Kim S.Y."/>
            <person name="Song H."/>
            <person name="Sang M.K."/>
            <person name="Weon H.-Y."/>
            <person name="Song J."/>
        </authorList>
    </citation>
    <scope>NUCLEOTIDE SEQUENCE [LARGE SCALE GENOMIC DNA]</scope>
    <source>
        <strain evidence="2 3">H20-5</strain>
    </source>
</reference>
<feature type="domain" description="HMA" evidence="1">
    <location>
        <begin position="1"/>
        <end position="68"/>
    </location>
</feature>
<dbReference type="KEGG" id="nmk:CHR53_06010"/>
<evidence type="ECO:0000313" key="2">
    <source>
        <dbReference type="EMBL" id="AZU60857.1"/>
    </source>
</evidence>
<dbReference type="STRING" id="1193713.GCA_001636315_03731"/>
<organism evidence="2 3">
    <name type="scientific">Neobacillus mesonae</name>
    <dbReference type="NCBI Taxonomy" id="1193713"/>
    <lineage>
        <taxon>Bacteria</taxon>
        <taxon>Bacillati</taxon>
        <taxon>Bacillota</taxon>
        <taxon>Bacilli</taxon>
        <taxon>Bacillales</taxon>
        <taxon>Bacillaceae</taxon>
        <taxon>Neobacillus</taxon>
    </lineage>
</organism>
<name>A0A3Q9QSV3_9BACI</name>
<dbReference type="SUPFAM" id="SSF55008">
    <property type="entry name" value="HMA, heavy metal-associated domain"/>
    <property type="match status" value="1"/>
</dbReference>
<dbReference type="InterPro" id="IPR036163">
    <property type="entry name" value="HMA_dom_sf"/>
</dbReference>
<dbReference type="EMBL" id="CP022572">
    <property type="protein sequence ID" value="AZU60857.1"/>
    <property type="molecule type" value="Genomic_DNA"/>
</dbReference>
<dbReference type="AlphaFoldDB" id="A0A3Q9QSV3"/>
<keyword evidence="3" id="KW-1185">Reference proteome</keyword>
<protein>
    <recommendedName>
        <fullName evidence="1">HMA domain-containing protein</fullName>
    </recommendedName>
</protein>
<dbReference type="RefSeq" id="WP_127485664.1">
    <property type="nucleotide sequence ID" value="NZ_CP022572.1"/>
</dbReference>
<evidence type="ECO:0000259" key="1">
    <source>
        <dbReference type="PROSITE" id="PS50846"/>
    </source>
</evidence>
<dbReference type="OrthoDB" id="2721717at2"/>
<evidence type="ECO:0000313" key="3">
    <source>
        <dbReference type="Proteomes" id="UP000282892"/>
    </source>
</evidence>
<dbReference type="Pfam" id="PF00403">
    <property type="entry name" value="HMA"/>
    <property type="match status" value="1"/>
</dbReference>
<dbReference type="CDD" id="cd00371">
    <property type="entry name" value="HMA"/>
    <property type="match status" value="1"/>
</dbReference>
<dbReference type="Proteomes" id="UP000282892">
    <property type="component" value="Chromosome"/>
</dbReference>
<dbReference type="GO" id="GO:0046872">
    <property type="term" value="F:metal ion binding"/>
    <property type="evidence" value="ECO:0007669"/>
    <property type="project" value="InterPro"/>
</dbReference>
<sequence length="69" mass="7894">MTIIEVPLNHIACTGCIRRIKRGIQTFNGVKKVNILTGTGKVRIKFSEAEIKSEEIHQRIYQLAHKTFD</sequence>
<accession>A0A3Q9QSV3</accession>
<dbReference type="Gene3D" id="3.30.70.100">
    <property type="match status" value="1"/>
</dbReference>
<proteinExistence type="predicted"/>